<evidence type="ECO:0000256" key="1">
    <source>
        <dbReference type="SAM" id="MobiDB-lite"/>
    </source>
</evidence>
<dbReference type="AlphaFoldDB" id="A0A7J6QBA1"/>
<proteinExistence type="predicted"/>
<name>A0A7J6QBA1_PEROL</name>
<comment type="caution">
    <text evidence="2">The sequence shown here is derived from an EMBL/GenBank/DDBJ whole genome shotgun (WGS) entry which is preliminary data.</text>
</comment>
<organism evidence="2 3">
    <name type="scientific">Perkinsus olseni</name>
    <name type="common">Perkinsus atlanticus</name>
    <dbReference type="NCBI Taxonomy" id="32597"/>
    <lineage>
        <taxon>Eukaryota</taxon>
        <taxon>Sar</taxon>
        <taxon>Alveolata</taxon>
        <taxon>Perkinsozoa</taxon>
        <taxon>Perkinsea</taxon>
        <taxon>Perkinsida</taxon>
        <taxon>Perkinsidae</taxon>
        <taxon>Perkinsus</taxon>
    </lineage>
</organism>
<evidence type="ECO:0000313" key="3">
    <source>
        <dbReference type="Proteomes" id="UP000553632"/>
    </source>
</evidence>
<keyword evidence="3" id="KW-1185">Reference proteome</keyword>
<dbReference type="Proteomes" id="UP000553632">
    <property type="component" value="Unassembled WGS sequence"/>
</dbReference>
<reference evidence="2 3" key="1">
    <citation type="submission" date="2020-04" db="EMBL/GenBank/DDBJ databases">
        <title>Perkinsus olseni comparative genomics.</title>
        <authorList>
            <person name="Bogema D.R."/>
        </authorList>
    </citation>
    <scope>NUCLEOTIDE SEQUENCE [LARGE SCALE GENOMIC DNA]</scope>
    <source>
        <strain evidence="2 3">ATCC PRA-207</strain>
    </source>
</reference>
<feature type="region of interest" description="Disordered" evidence="1">
    <location>
        <begin position="221"/>
        <end position="263"/>
    </location>
</feature>
<protein>
    <submittedName>
        <fullName evidence="2">Uncharacterized protein</fullName>
    </submittedName>
</protein>
<evidence type="ECO:0000313" key="2">
    <source>
        <dbReference type="EMBL" id="KAF4704880.1"/>
    </source>
</evidence>
<accession>A0A7J6QBA1</accession>
<feature type="non-terminal residue" evidence="2">
    <location>
        <position position="263"/>
    </location>
</feature>
<dbReference type="EMBL" id="JABANO010034610">
    <property type="protein sequence ID" value="KAF4704880.1"/>
    <property type="molecule type" value="Genomic_DNA"/>
</dbReference>
<gene>
    <name evidence="2" type="ORF">FOZ63_005646</name>
</gene>
<sequence>KIDGLLTVKPKQKFANRLCLLLADKTTRCKEEEHGAICLTKAGKSEILYGNIVARTGERLVVARNPCGTCLWAGLTSAPEKYSTVPLRDIKPIPPIHVPKEQESETAEETVERGVVDSRFAPFNMYEDETAALRGVKATRGDREDEEESTVGLKLQRTTEEGFSLDRLPIEKRQLAEPSLKWESHENNRPPAVPSHYRTIVPDGLASLGDESPRSSIFRIDTPGGCSTPSFPSDVSPLMQPKPSATTKDPVRALEDLILNEDS</sequence>